<evidence type="ECO:0000313" key="3">
    <source>
        <dbReference type="Proteomes" id="UP000287166"/>
    </source>
</evidence>
<organism evidence="2 3">
    <name type="scientific">Sparassis crispa</name>
    <dbReference type="NCBI Taxonomy" id="139825"/>
    <lineage>
        <taxon>Eukaryota</taxon>
        <taxon>Fungi</taxon>
        <taxon>Dikarya</taxon>
        <taxon>Basidiomycota</taxon>
        <taxon>Agaricomycotina</taxon>
        <taxon>Agaricomycetes</taxon>
        <taxon>Polyporales</taxon>
        <taxon>Sparassidaceae</taxon>
        <taxon>Sparassis</taxon>
    </lineage>
</organism>
<proteinExistence type="predicted"/>
<dbReference type="OrthoDB" id="5338195at2759"/>
<evidence type="ECO:0000256" key="1">
    <source>
        <dbReference type="SAM" id="MobiDB-lite"/>
    </source>
</evidence>
<dbReference type="AlphaFoldDB" id="A0A401G689"/>
<keyword evidence="3" id="KW-1185">Reference proteome</keyword>
<gene>
    <name evidence="2" type="ORF">SCP_0105630</name>
</gene>
<evidence type="ECO:0000313" key="2">
    <source>
        <dbReference type="EMBL" id="GBE77681.1"/>
    </source>
</evidence>
<sequence>MPGWELEDNNGEGRELRSVAESLVVLQSLRESRRRWLSSIFPKFSTKPRGGKPPDVVPPPHTIKAHGRYDLTIGPHTFPNTAFYEVHYIPQPVSAPAPTLHPTHFLSQGTSMQQLPGTSVPAVAGQSFNMQPTPEVFVTPDLISQVNAASLSNPTLANLLQMAASGRATPDQMKTLGLLIQSLGAANLAAPPLASPTPTQVSYTRRDFDIVIEFTERPSDKWVFPRGPVVCERTKTNETSTAILVSDITMTTAVPFTNIEPPFHAQQSNGGIAASVQQDVVTFYLSKVPRTLWDVLITWSGGEQGMEDSRRRLVEISAKAAPRTYLQHRLPEGPLISQIQSVVTPYATKPIAPVHADRTKRKAATRKVTIDTTGSMGGNTSKRRQPSKPKAIAQPPPIACRSCGQTDVPLMMGGRYCRTCIEAGKAVHDIPQVPVAAGSMSSAGPWVGSTMHVFPQTPGGHTAHKSRRPSGLATPALHPSSSIVPNPSALPVNMQQGRM</sequence>
<feature type="compositionally biased region" description="Polar residues" evidence="1">
    <location>
        <begin position="371"/>
        <end position="380"/>
    </location>
</feature>
<comment type="caution">
    <text evidence="2">The sequence shown here is derived from an EMBL/GenBank/DDBJ whole genome shotgun (WGS) entry which is preliminary data.</text>
</comment>
<dbReference type="GeneID" id="38774598"/>
<dbReference type="RefSeq" id="XP_027608594.1">
    <property type="nucleotide sequence ID" value="XM_027752793.1"/>
</dbReference>
<accession>A0A401G689</accession>
<feature type="region of interest" description="Disordered" evidence="1">
    <location>
        <begin position="458"/>
        <end position="499"/>
    </location>
</feature>
<protein>
    <submittedName>
        <fullName evidence="2">Uncharacterized protein</fullName>
    </submittedName>
</protein>
<dbReference type="EMBL" id="BFAD01000001">
    <property type="protein sequence ID" value="GBE77681.1"/>
    <property type="molecule type" value="Genomic_DNA"/>
</dbReference>
<feature type="region of interest" description="Disordered" evidence="1">
    <location>
        <begin position="371"/>
        <end position="394"/>
    </location>
</feature>
<reference evidence="2 3" key="1">
    <citation type="journal article" date="2018" name="Sci. Rep.">
        <title>Genome sequence of the cauliflower mushroom Sparassis crispa (Hanabiratake) and its association with beneficial usage.</title>
        <authorList>
            <person name="Kiyama R."/>
            <person name="Furutani Y."/>
            <person name="Kawaguchi K."/>
            <person name="Nakanishi T."/>
        </authorList>
    </citation>
    <scope>NUCLEOTIDE SEQUENCE [LARGE SCALE GENOMIC DNA]</scope>
</reference>
<dbReference type="InParanoid" id="A0A401G689"/>
<dbReference type="Proteomes" id="UP000287166">
    <property type="component" value="Unassembled WGS sequence"/>
</dbReference>
<name>A0A401G689_9APHY</name>